<proteinExistence type="predicted"/>
<organism evidence="2 3">
    <name type="scientific">Nannocystis bainbridge</name>
    <dbReference type="NCBI Taxonomy" id="2995303"/>
    <lineage>
        <taxon>Bacteria</taxon>
        <taxon>Pseudomonadati</taxon>
        <taxon>Myxococcota</taxon>
        <taxon>Polyangia</taxon>
        <taxon>Nannocystales</taxon>
        <taxon>Nannocystaceae</taxon>
        <taxon>Nannocystis</taxon>
    </lineage>
</organism>
<protein>
    <submittedName>
        <fullName evidence="2">Uncharacterized protein</fullName>
    </submittedName>
</protein>
<evidence type="ECO:0000313" key="2">
    <source>
        <dbReference type="EMBL" id="MDC0716233.1"/>
    </source>
</evidence>
<sequence length="124" mass="13726">MGVLVPASFPSQRDAQRRLMTHPQRLGFLPTWWFWRALKWDWPLFCSFLGAAIGAFSVALGWIVLYAGFELPAAFIAALLGPVLGFGVVERGLRALVVRRRRALATGRAELPPEPSGNRSPIDP</sequence>
<reference evidence="2 3" key="1">
    <citation type="submission" date="2022-11" db="EMBL/GenBank/DDBJ databases">
        <title>Minimal conservation of predation-associated metabolite biosynthetic gene clusters underscores biosynthetic potential of Myxococcota including descriptions for ten novel species: Archangium lansinium sp. nov., Myxococcus landrumus sp. nov., Nannocystis bai.</title>
        <authorList>
            <person name="Ahearne A."/>
            <person name="Stevens C."/>
            <person name="Dowd S."/>
        </authorList>
    </citation>
    <scope>NUCLEOTIDE SEQUENCE [LARGE SCALE GENOMIC DNA]</scope>
    <source>
        <strain evidence="2 3">BB15-2</strain>
    </source>
</reference>
<dbReference type="RefSeq" id="WP_272084680.1">
    <property type="nucleotide sequence ID" value="NZ_JAQNDL010000001.1"/>
</dbReference>
<keyword evidence="3" id="KW-1185">Reference proteome</keyword>
<keyword evidence="1" id="KW-0812">Transmembrane</keyword>
<feature type="transmembrane region" description="Helical" evidence="1">
    <location>
        <begin position="42"/>
        <end position="65"/>
    </location>
</feature>
<evidence type="ECO:0000313" key="3">
    <source>
        <dbReference type="Proteomes" id="UP001221686"/>
    </source>
</evidence>
<gene>
    <name evidence="2" type="ORF">POL25_04980</name>
</gene>
<comment type="caution">
    <text evidence="2">The sequence shown here is derived from an EMBL/GenBank/DDBJ whole genome shotgun (WGS) entry which is preliminary data.</text>
</comment>
<dbReference type="Proteomes" id="UP001221686">
    <property type="component" value="Unassembled WGS sequence"/>
</dbReference>
<evidence type="ECO:0000256" key="1">
    <source>
        <dbReference type="SAM" id="Phobius"/>
    </source>
</evidence>
<feature type="transmembrane region" description="Helical" evidence="1">
    <location>
        <begin position="71"/>
        <end position="93"/>
    </location>
</feature>
<accession>A0ABT5DSW6</accession>
<name>A0ABT5DSW6_9BACT</name>
<keyword evidence="1" id="KW-0472">Membrane</keyword>
<keyword evidence="1" id="KW-1133">Transmembrane helix</keyword>
<dbReference type="EMBL" id="JAQNDL010000001">
    <property type="protein sequence ID" value="MDC0716233.1"/>
    <property type="molecule type" value="Genomic_DNA"/>
</dbReference>